<comment type="caution">
    <text evidence="1">The sequence shown here is derived from an EMBL/GenBank/DDBJ whole genome shotgun (WGS) entry which is preliminary data.</text>
</comment>
<reference evidence="1 2" key="1">
    <citation type="submission" date="2019-07" db="EMBL/GenBank/DDBJ databases">
        <title>Sphingomonas solaris sp. nov., isolated from a solar panel from Boston, Massachusetts.</title>
        <authorList>
            <person name="Tanner K."/>
            <person name="Pascual J."/>
            <person name="Mancuso C."/>
            <person name="Pereto J."/>
            <person name="Khalil A."/>
            <person name="Vilanova C."/>
        </authorList>
    </citation>
    <scope>NUCLEOTIDE SEQUENCE [LARGE SCALE GENOMIC DNA]</scope>
    <source>
        <strain evidence="1 2">R4DWN</strain>
    </source>
</reference>
<sequence>MRGTQQKWDHIVARTLDRPRDVISFINIILEQKVDADLLSNDEISGARAEYSTYFKEELDDEIKAHWSGWEEALAALRDIGYVTFVKSQFEEAYDRLETVWKRLCTVGRM</sequence>
<name>A0A558QQL1_9SPHN</name>
<dbReference type="OrthoDB" id="9179688at2"/>
<proteinExistence type="predicted"/>
<dbReference type="AlphaFoldDB" id="A0A558QQL1"/>
<accession>A0A558QQL1</accession>
<evidence type="ECO:0000313" key="2">
    <source>
        <dbReference type="Proteomes" id="UP000318681"/>
    </source>
</evidence>
<keyword evidence="2" id="KW-1185">Reference proteome</keyword>
<gene>
    <name evidence="1" type="ORF">FOY91_21400</name>
</gene>
<protein>
    <submittedName>
        <fullName evidence="1">Uncharacterized protein</fullName>
    </submittedName>
</protein>
<dbReference type="Proteomes" id="UP000318681">
    <property type="component" value="Unassembled WGS sequence"/>
</dbReference>
<dbReference type="EMBL" id="VNIM01000218">
    <property type="protein sequence ID" value="TVV69421.1"/>
    <property type="molecule type" value="Genomic_DNA"/>
</dbReference>
<evidence type="ECO:0000313" key="1">
    <source>
        <dbReference type="EMBL" id="TVV69421.1"/>
    </source>
</evidence>
<dbReference type="RefSeq" id="WP_145156099.1">
    <property type="nucleotide sequence ID" value="NZ_VNIM01000218.1"/>
</dbReference>
<organism evidence="1 2">
    <name type="scientific">Alterirhizorhabdus solaris</name>
    <dbReference type="NCBI Taxonomy" id="2529389"/>
    <lineage>
        <taxon>Bacteria</taxon>
        <taxon>Pseudomonadati</taxon>
        <taxon>Pseudomonadota</taxon>
        <taxon>Alphaproteobacteria</taxon>
        <taxon>Sphingomonadales</taxon>
        <taxon>Rhizorhabdaceae</taxon>
        <taxon>Alterirhizorhabdus</taxon>
    </lineage>
</organism>